<feature type="signal peptide" evidence="1">
    <location>
        <begin position="1"/>
        <end position="21"/>
    </location>
</feature>
<dbReference type="Proteomes" id="UP000195755">
    <property type="component" value="Chromosome"/>
</dbReference>
<reference evidence="2 3" key="1">
    <citation type="submission" date="2017-06" db="EMBL/GenBank/DDBJ databases">
        <title>Streptomyces albireticuli Genome sequencing and assembly.</title>
        <authorList>
            <person name="Wang Y."/>
            <person name="Du B."/>
            <person name="Ding Y."/>
            <person name="Liu H."/>
            <person name="Hou Q."/>
            <person name="Liu K."/>
            <person name="Yao L."/>
            <person name="Wang C."/>
        </authorList>
    </citation>
    <scope>NUCLEOTIDE SEQUENCE [LARGE SCALE GENOMIC DNA]</scope>
    <source>
        <strain evidence="2 3">MDJK11</strain>
    </source>
</reference>
<name>A0A1Z2LCZ1_9ACTN</name>
<evidence type="ECO:0000313" key="2">
    <source>
        <dbReference type="EMBL" id="ARZ72071.1"/>
    </source>
</evidence>
<protein>
    <recommendedName>
        <fullName evidence="4">Secreted protein</fullName>
    </recommendedName>
</protein>
<dbReference type="AlphaFoldDB" id="A0A1Z2LCZ1"/>
<organism evidence="2 3">
    <name type="scientific">Streptomyces albireticuli</name>
    <dbReference type="NCBI Taxonomy" id="1940"/>
    <lineage>
        <taxon>Bacteria</taxon>
        <taxon>Bacillati</taxon>
        <taxon>Actinomycetota</taxon>
        <taxon>Actinomycetes</taxon>
        <taxon>Kitasatosporales</taxon>
        <taxon>Streptomycetaceae</taxon>
        <taxon>Streptomyces</taxon>
    </lineage>
</organism>
<dbReference type="KEGG" id="salj:SMD11_6495"/>
<evidence type="ECO:0008006" key="4">
    <source>
        <dbReference type="Google" id="ProtNLM"/>
    </source>
</evidence>
<gene>
    <name evidence="2" type="ORF">SMD11_6495</name>
</gene>
<keyword evidence="1" id="KW-0732">Signal</keyword>
<feature type="chain" id="PRO_5012757548" description="Secreted protein" evidence="1">
    <location>
        <begin position="22"/>
        <end position="176"/>
    </location>
</feature>
<evidence type="ECO:0000313" key="3">
    <source>
        <dbReference type="Proteomes" id="UP000195755"/>
    </source>
</evidence>
<evidence type="ECO:0000256" key="1">
    <source>
        <dbReference type="SAM" id="SignalP"/>
    </source>
</evidence>
<dbReference type="RefSeq" id="WP_087929755.1">
    <property type="nucleotide sequence ID" value="NZ_CP021744.1"/>
</dbReference>
<dbReference type="EMBL" id="CP021744">
    <property type="protein sequence ID" value="ARZ72071.1"/>
    <property type="molecule type" value="Genomic_DNA"/>
</dbReference>
<sequence length="176" mass="17468">MFGVRGAVVAVCSLVLTGMSAAPAPASEPGKVIACEGAENTTYSPGLTLLPKRVSLKAVSDYSCHGLGPTPAPAAGLSVGDSPGASCLTVNSARVRERVRYADGRKSLIVYGESTAVRVAGLTVVTLTGRVTEGLGAGGTAHRTVRMLPAEPPTACLTPAGLGGVTGVGALRILAG</sequence>
<dbReference type="OrthoDB" id="4233245at2"/>
<accession>A0A1Z2LCZ1</accession>
<proteinExistence type="predicted"/>